<dbReference type="EMBL" id="JABBGM010000012">
    <property type="protein sequence ID" value="NML95767.1"/>
    <property type="molecule type" value="Genomic_DNA"/>
</dbReference>
<reference evidence="1 2" key="1">
    <citation type="submission" date="2020-04" db="EMBL/GenBank/DDBJ databases">
        <title>Novosphingobium sp. TW-4 isolated from soil.</title>
        <authorList>
            <person name="Dahal R.H."/>
            <person name="Chaudhary D.K."/>
        </authorList>
    </citation>
    <scope>NUCLEOTIDE SEQUENCE [LARGE SCALE GENOMIC DNA]</scope>
    <source>
        <strain evidence="1 2">TW-4</strain>
    </source>
</reference>
<dbReference type="AlphaFoldDB" id="A0A7Y0GCM8"/>
<sequence>MKRGEIWTVAGGSDYAGKPRPVVIVQDDVFDATASVTVCLLTTDPTEAPLFRLAIEPNERNGLRFTSRIMVDKVTTVSKPKIGDRVGRIDDEDIVRLNQALMVFLGLSIAPKSRSKS</sequence>
<dbReference type="Proteomes" id="UP000583556">
    <property type="component" value="Unassembled WGS sequence"/>
</dbReference>
<dbReference type="GO" id="GO:0003677">
    <property type="term" value="F:DNA binding"/>
    <property type="evidence" value="ECO:0007669"/>
    <property type="project" value="InterPro"/>
</dbReference>
<dbReference type="InterPro" id="IPR003477">
    <property type="entry name" value="PemK-like"/>
</dbReference>
<dbReference type="GO" id="GO:0016075">
    <property type="term" value="P:rRNA catabolic process"/>
    <property type="evidence" value="ECO:0007669"/>
    <property type="project" value="TreeGrafter"/>
</dbReference>
<proteinExistence type="predicted"/>
<dbReference type="SUPFAM" id="SSF50118">
    <property type="entry name" value="Cell growth inhibitor/plasmid maintenance toxic component"/>
    <property type="match status" value="1"/>
</dbReference>
<dbReference type="RefSeq" id="WP_169494970.1">
    <property type="nucleotide sequence ID" value="NZ_JABBGM010000012.1"/>
</dbReference>
<name>A0A7Y0GCM8_9SPHN</name>
<comment type="caution">
    <text evidence="1">The sequence shown here is derived from an EMBL/GenBank/DDBJ whole genome shotgun (WGS) entry which is preliminary data.</text>
</comment>
<accession>A0A7Y0GCM8</accession>
<dbReference type="GO" id="GO:0004521">
    <property type="term" value="F:RNA endonuclease activity"/>
    <property type="evidence" value="ECO:0007669"/>
    <property type="project" value="TreeGrafter"/>
</dbReference>
<dbReference type="PANTHER" id="PTHR33988">
    <property type="entry name" value="ENDORIBONUCLEASE MAZF-RELATED"/>
    <property type="match status" value="1"/>
</dbReference>
<evidence type="ECO:0000313" key="1">
    <source>
        <dbReference type="EMBL" id="NML95767.1"/>
    </source>
</evidence>
<dbReference type="Gene3D" id="2.30.30.110">
    <property type="match status" value="1"/>
</dbReference>
<protein>
    <submittedName>
        <fullName evidence="1">Type II toxin-antitoxin system PemK/MazF family toxin</fullName>
    </submittedName>
</protein>
<dbReference type="Pfam" id="PF02452">
    <property type="entry name" value="PemK_toxin"/>
    <property type="match status" value="1"/>
</dbReference>
<evidence type="ECO:0000313" key="2">
    <source>
        <dbReference type="Proteomes" id="UP000583556"/>
    </source>
</evidence>
<keyword evidence="2" id="KW-1185">Reference proteome</keyword>
<organism evidence="1 2">
    <name type="scientific">Novosphingobium olei</name>
    <dbReference type="NCBI Taxonomy" id="2728851"/>
    <lineage>
        <taxon>Bacteria</taxon>
        <taxon>Pseudomonadati</taxon>
        <taxon>Pseudomonadota</taxon>
        <taxon>Alphaproteobacteria</taxon>
        <taxon>Sphingomonadales</taxon>
        <taxon>Sphingomonadaceae</taxon>
        <taxon>Novosphingobium</taxon>
    </lineage>
</organism>
<dbReference type="InterPro" id="IPR011067">
    <property type="entry name" value="Plasmid_toxin/cell-grow_inhib"/>
</dbReference>
<dbReference type="PANTHER" id="PTHR33988:SF2">
    <property type="entry name" value="ENDORIBONUCLEASE MAZF"/>
    <property type="match status" value="1"/>
</dbReference>
<dbReference type="GO" id="GO:0006402">
    <property type="term" value="P:mRNA catabolic process"/>
    <property type="evidence" value="ECO:0007669"/>
    <property type="project" value="TreeGrafter"/>
</dbReference>
<gene>
    <name evidence="1" type="ORF">HHL27_19005</name>
</gene>